<dbReference type="EMBL" id="UINC01078294">
    <property type="protein sequence ID" value="SVC19237.1"/>
    <property type="molecule type" value="Genomic_DNA"/>
</dbReference>
<organism evidence="1">
    <name type="scientific">marine metagenome</name>
    <dbReference type="NCBI Taxonomy" id="408172"/>
    <lineage>
        <taxon>unclassified sequences</taxon>
        <taxon>metagenomes</taxon>
        <taxon>ecological metagenomes</taxon>
    </lineage>
</organism>
<reference evidence="1" key="1">
    <citation type="submission" date="2018-05" db="EMBL/GenBank/DDBJ databases">
        <authorList>
            <person name="Lanie J.A."/>
            <person name="Ng W.-L."/>
            <person name="Kazmierczak K.M."/>
            <person name="Andrzejewski T.M."/>
            <person name="Davidsen T.M."/>
            <person name="Wayne K.J."/>
            <person name="Tettelin H."/>
            <person name="Glass J.I."/>
            <person name="Rusch D."/>
            <person name="Podicherti R."/>
            <person name="Tsui H.-C.T."/>
            <person name="Winkler M.E."/>
        </authorList>
    </citation>
    <scope>NUCLEOTIDE SEQUENCE</scope>
</reference>
<dbReference type="AlphaFoldDB" id="A0A382K873"/>
<protein>
    <submittedName>
        <fullName evidence="1">Uncharacterized protein</fullName>
    </submittedName>
</protein>
<name>A0A382K873_9ZZZZ</name>
<proteinExistence type="predicted"/>
<sequence length="337" mass="37759">MRRVVAFLVCTLFLAGSSNAELVVSDEYVEPTIGDFFQFEMIGNFFPDSIGKAIDEEKYLRVEDYDGNGMRMEVTGKGETVFEGETVDYFAMTMTWDTSFTLYLDDWMDDGDGKEDIIEISTVSASEMWQINEGLFSLNGTEIKNINKMEMTMIFTINEYEDQTVLVADSIEETETELLSTSNNQPNEVRVGDVWTESSTERTTGTSRDRMCEENDDDCEWEIEDIDEEETVTTTSEVLKEVSVTTSVGTFETLEIKDTDEGEDPGNYSLMYVSETGIPTKLLTYEGGVMDTNMQLESYRINDLGVCENCPSVGEDADGLLGELPALPFLMSLATIA</sequence>
<evidence type="ECO:0000313" key="1">
    <source>
        <dbReference type="EMBL" id="SVC19237.1"/>
    </source>
</evidence>
<gene>
    <name evidence="1" type="ORF">METZ01_LOCUS272091</name>
</gene>
<accession>A0A382K873</accession>
<feature type="non-terminal residue" evidence="1">
    <location>
        <position position="337"/>
    </location>
</feature>